<dbReference type="EMBL" id="MU004181">
    <property type="protein sequence ID" value="KAF2502115.1"/>
    <property type="molecule type" value="Genomic_DNA"/>
</dbReference>
<organism evidence="1 2">
    <name type="scientific">Lophium mytilinum</name>
    <dbReference type="NCBI Taxonomy" id="390894"/>
    <lineage>
        <taxon>Eukaryota</taxon>
        <taxon>Fungi</taxon>
        <taxon>Dikarya</taxon>
        <taxon>Ascomycota</taxon>
        <taxon>Pezizomycotina</taxon>
        <taxon>Dothideomycetes</taxon>
        <taxon>Pleosporomycetidae</taxon>
        <taxon>Mytilinidiales</taxon>
        <taxon>Mytilinidiaceae</taxon>
        <taxon>Lophium</taxon>
    </lineage>
</organism>
<name>A0A6A6RBD3_9PEZI</name>
<accession>A0A6A6RBD3</accession>
<evidence type="ECO:0000313" key="1">
    <source>
        <dbReference type="EMBL" id="KAF2502115.1"/>
    </source>
</evidence>
<protein>
    <submittedName>
        <fullName evidence="1">Uncharacterized protein</fullName>
    </submittedName>
</protein>
<sequence>MCINKGLMKLPDELLLPISSDLIVFNKEIKVNSPKGPWTLNEDMWPKESKSSLENLPSLLGINKRLRRVIGEEFYRKNTFYFRSSMAMNVFLRRLRPDMFNSIRYLRMGIPKGKAQHLMHTWDLVREMEDLAVLELCPKIYVHRHFLQMYEGMPEAWVRNRLHEMGADAMKRVLKNCRKLLEKPGSLQDPKTVLRLGAPEEVDLVKVFHFLATCSELNVRYWSMEAPDEVIDEEIGRLKEDFTQGLKDAGAQRI</sequence>
<keyword evidence="2" id="KW-1185">Reference proteome</keyword>
<reference evidence="1" key="1">
    <citation type="journal article" date="2020" name="Stud. Mycol.">
        <title>101 Dothideomycetes genomes: a test case for predicting lifestyles and emergence of pathogens.</title>
        <authorList>
            <person name="Haridas S."/>
            <person name="Albert R."/>
            <person name="Binder M."/>
            <person name="Bloem J."/>
            <person name="Labutti K."/>
            <person name="Salamov A."/>
            <person name="Andreopoulos B."/>
            <person name="Baker S."/>
            <person name="Barry K."/>
            <person name="Bills G."/>
            <person name="Bluhm B."/>
            <person name="Cannon C."/>
            <person name="Castanera R."/>
            <person name="Culley D."/>
            <person name="Daum C."/>
            <person name="Ezra D."/>
            <person name="Gonzalez J."/>
            <person name="Henrissat B."/>
            <person name="Kuo A."/>
            <person name="Liang C."/>
            <person name="Lipzen A."/>
            <person name="Lutzoni F."/>
            <person name="Magnuson J."/>
            <person name="Mondo S."/>
            <person name="Nolan M."/>
            <person name="Ohm R."/>
            <person name="Pangilinan J."/>
            <person name="Park H.-J."/>
            <person name="Ramirez L."/>
            <person name="Alfaro M."/>
            <person name="Sun H."/>
            <person name="Tritt A."/>
            <person name="Yoshinaga Y."/>
            <person name="Zwiers L.-H."/>
            <person name="Turgeon B."/>
            <person name="Goodwin S."/>
            <person name="Spatafora J."/>
            <person name="Crous P."/>
            <person name="Grigoriev I."/>
        </authorList>
    </citation>
    <scope>NUCLEOTIDE SEQUENCE</scope>
    <source>
        <strain evidence="1">CBS 269.34</strain>
    </source>
</reference>
<proteinExistence type="predicted"/>
<dbReference type="Proteomes" id="UP000799750">
    <property type="component" value="Unassembled WGS sequence"/>
</dbReference>
<gene>
    <name evidence="1" type="ORF">BU16DRAFT_554186</name>
</gene>
<dbReference type="AlphaFoldDB" id="A0A6A6RBD3"/>
<evidence type="ECO:0000313" key="2">
    <source>
        <dbReference type="Proteomes" id="UP000799750"/>
    </source>
</evidence>